<evidence type="ECO:0000256" key="1">
    <source>
        <dbReference type="ARBA" id="ARBA00007734"/>
    </source>
</evidence>
<dbReference type="InterPro" id="IPR008258">
    <property type="entry name" value="Transglycosylase_SLT_dom_1"/>
</dbReference>
<dbReference type="CDD" id="cd13401">
    <property type="entry name" value="Slt70-like"/>
    <property type="match status" value="1"/>
</dbReference>
<dbReference type="GO" id="GO:0042597">
    <property type="term" value="C:periplasmic space"/>
    <property type="evidence" value="ECO:0007669"/>
    <property type="project" value="InterPro"/>
</dbReference>
<gene>
    <name evidence="6" type="ORF">DJ017_13880</name>
</gene>
<dbReference type="PANTHER" id="PTHR37423:SF2">
    <property type="entry name" value="MEMBRANE-BOUND LYTIC MUREIN TRANSGLYCOSYLASE C"/>
    <property type="match status" value="1"/>
</dbReference>
<dbReference type="InterPro" id="IPR023346">
    <property type="entry name" value="Lysozyme-like_dom_sf"/>
</dbReference>
<dbReference type="SUPFAM" id="SSF48435">
    <property type="entry name" value="Bacterial muramidases"/>
    <property type="match status" value="1"/>
</dbReference>
<organism evidence="6 7">
    <name type="scientific">Phenylobacterium soli</name>
    <dbReference type="NCBI Taxonomy" id="2170551"/>
    <lineage>
        <taxon>Bacteria</taxon>
        <taxon>Pseudomonadati</taxon>
        <taxon>Pseudomonadota</taxon>
        <taxon>Alphaproteobacteria</taxon>
        <taxon>Caulobacterales</taxon>
        <taxon>Caulobacteraceae</taxon>
        <taxon>Phenylobacterium</taxon>
    </lineage>
</organism>
<dbReference type="Gene3D" id="1.10.530.10">
    <property type="match status" value="1"/>
</dbReference>
<sequence length="700" mass="75489">MNAKARKALLVAGSVLVAGTVAQAQPVDPIGDLLQSAPQEAPVQAAAVVHAGAGTLSVNDVTLLRRAIDSARRGDVNGARAARDGLSDSLARKVASWALADYDGESIGFFEVDQARRELAEWPRAARRQVAAERLLESSGKSPAQIVEWFGGADPQTAQGALALASAYKMLGRQAEAAALVRNWWRNKSFDADTQRNMLGRFSDVLTPEDHVRRADILLYAPQSQAARDMIALLPADWQAAAAARIALRANAENGQELAAALPASVANSPGVAFERAAYLRRHNLDSLAQALVKDFPRDVSTPEAAKAIWDERRQLVLTAMKAGDFRAAYEAADSGLSDGTQAAEAEFVAGWIALTKLHEPEAAAKHFATIDRVGVTPITRARALYWQGRAAEARRDRKSADQFYEAAAVHKTAFYGQLAAEKLGQRLTLSTDPEITPADRARFESRGAVQATRLLYDLGYRDLYRTFVLNLDDILPSTQEEALLVDLARGYGDQELSMKAARGAAQRGFILPQRAYPYLTPPEAPGAAEPAFVLAITRQESDFDPRTRSGVGARGMMQLMPATAAIVAKKIGVSYSSSMLDDPDYNMRLGSSFLGQLVDRFSGSYVMAAAGYNAGPGRPAQWVSWCGDPRGGSTDPVDFIECIPFSETRNYVMRVMENTQVYRAKMNGGSAPVTLMSDLKRGSYNYAASNLGNGTVAAN</sequence>
<dbReference type="GO" id="GO:0004553">
    <property type="term" value="F:hydrolase activity, hydrolyzing O-glycosyl compounds"/>
    <property type="evidence" value="ECO:0007669"/>
    <property type="project" value="InterPro"/>
</dbReference>
<name>A0A328AMZ2_9CAUL</name>
<feature type="chain" id="PRO_5016256755" evidence="4">
    <location>
        <begin position="25"/>
        <end position="700"/>
    </location>
</feature>
<comment type="similarity">
    <text evidence="1">Belongs to the transglycosylase Slt family.</text>
</comment>
<feature type="signal peptide" evidence="4">
    <location>
        <begin position="1"/>
        <end position="24"/>
    </location>
</feature>
<evidence type="ECO:0000256" key="3">
    <source>
        <dbReference type="ARBA" id="ARBA00022729"/>
    </source>
</evidence>
<evidence type="ECO:0000256" key="4">
    <source>
        <dbReference type="SAM" id="SignalP"/>
    </source>
</evidence>
<accession>A0A328AMZ2</accession>
<protein>
    <submittedName>
        <fullName evidence="6">Lytic transglycosylase domain-containing protein</fullName>
    </submittedName>
</protein>
<dbReference type="InterPro" id="IPR000189">
    <property type="entry name" value="Transglyc_AS"/>
</dbReference>
<dbReference type="GO" id="GO:0016020">
    <property type="term" value="C:membrane"/>
    <property type="evidence" value="ECO:0007669"/>
    <property type="project" value="InterPro"/>
</dbReference>
<dbReference type="EMBL" id="QFYQ01000001">
    <property type="protein sequence ID" value="RAK56362.1"/>
    <property type="molecule type" value="Genomic_DNA"/>
</dbReference>
<keyword evidence="3 4" id="KW-0732">Signal</keyword>
<proteinExistence type="inferred from homology"/>
<evidence type="ECO:0000259" key="5">
    <source>
        <dbReference type="Pfam" id="PF01464"/>
    </source>
</evidence>
<evidence type="ECO:0000313" key="6">
    <source>
        <dbReference type="EMBL" id="RAK56362.1"/>
    </source>
</evidence>
<reference evidence="7" key="1">
    <citation type="submission" date="2018-05" db="EMBL/GenBank/DDBJ databases">
        <authorList>
            <person name="Li X."/>
        </authorList>
    </citation>
    <scope>NUCLEOTIDE SEQUENCE [LARGE SCALE GENOMIC DNA]</scope>
    <source>
        <strain evidence="7">LX32</strain>
    </source>
</reference>
<evidence type="ECO:0000256" key="2">
    <source>
        <dbReference type="ARBA" id="ARBA00009387"/>
    </source>
</evidence>
<evidence type="ECO:0000313" key="7">
    <source>
        <dbReference type="Proteomes" id="UP000249254"/>
    </source>
</evidence>
<keyword evidence="7" id="KW-1185">Reference proteome</keyword>
<dbReference type="PROSITE" id="PS00922">
    <property type="entry name" value="TRANSGLYCOSYLASE"/>
    <property type="match status" value="1"/>
</dbReference>
<comment type="caution">
    <text evidence="6">The sequence shown here is derived from an EMBL/GenBank/DDBJ whole genome shotgun (WGS) entry which is preliminary data.</text>
</comment>
<dbReference type="SUPFAM" id="SSF53955">
    <property type="entry name" value="Lysozyme-like"/>
    <property type="match status" value="1"/>
</dbReference>
<dbReference type="GO" id="GO:0000270">
    <property type="term" value="P:peptidoglycan metabolic process"/>
    <property type="evidence" value="ECO:0007669"/>
    <property type="project" value="InterPro"/>
</dbReference>
<feature type="domain" description="Transglycosylase SLT" evidence="5">
    <location>
        <begin position="529"/>
        <end position="625"/>
    </location>
</feature>
<comment type="similarity">
    <text evidence="2">Belongs to the virb1 family.</text>
</comment>
<dbReference type="GO" id="GO:0008933">
    <property type="term" value="F:peptidoglycan lytic transglycosylase activity"/>
    <property type="evidence" value="ECO:0007669"/>
    <property type="project" value="InterPro"/>
</dbReference>
<dbReference type="InterPro" id="IPR008939">
    <property type="entry name" value="Lytic_TGlycosylase_superhlx_U"/>
</dbReference>
<dbReference type="PANTHER" id="PTHR37423">
    <property type="entry name" value="SOLUBLE LYTIC MUREIN TRANSGLYCOSYLASE-RELATED"/>
    <property type="match status" value="1"/>
</dbReference>
<dbReference type="Proteomes" id="UP000249254">
    <property type="component" value="Unassembled WGS sequence"/>
</dbReference>
<dbReference type="Pfam" id="PF01464">
    <property type="entry name" value="SLT"/>
    <property type="match status" value="1"/>
</dbReference>
<dbReference type="AlphaFoldDB" id="A0A328AMZ2"/>
<dbReference type="Gene3D" id="1.25.20.10">
    <property type="entry name" value="Bacterial muramidases"/>
    <property type="match status" value="1"/>
</dbReference>
<dbReference type="OrthoDB" id="9815002at2"/>